<evidence type="ECO:0000256" key="2">
    <source>
        <dbReference type="SAM" id="MobiDB-lite"/>
    </source>
</evidence>
<feature type="compositionally biased region" description="Basic residues" evidence="2">
    <location>
        <begin position="612"/>
        <end position="626"/>
    </location>
</feature>
<sequence length="722" mass="81208">MAASDEAFVFTTRSHSLCCMSLHVNSEQLMNERELLLPISLNQLWSLRENSEQLNGKIQKYFQSAPHVRPIDRSSRLICAVSKGDVCVILEAPRGNFETVVPRSLATERVIRLIQNERAYGEAFRLARAQRLDPQLIVNANGHSRFVNDGDAALLVRSVLQMSSHDTIIQSNLVSQLNVFITLYAEQNGLNVDVTRSVLNSFIDAIDQVSHELNTAQNEVANLVLLEPILSALCLQKPALFENALRRIETLNDSDQLAHAVDYLLILCQDESDRVYREALALYNLQLASLVAAQNQRDPKETRDQLGTWAEMSSEARRRFEIDLFLGHYSSALNHLVEDASTVNESTGITNECVEFALQHKLFLQALTKFEGDSNAIRRVRDAYAHELLAQGDAYAAGSLWMSVESFTRASDAFRDGGFWQLALHSRRMCEEEMRDGSAWNGFVESTANVLYEYGRFVECARVRVEYLNDSEGALSAILEGKAWKDAVELCTRFGFDAKVRILPSVMEYACEQSESLEETCTKVKERQNRLEQLLEVKRLMNERLARKQENGEEESQSDVFSESTASSTASGGASSVASDFTFVSRTSYTSLYGSAKSTAPGGSKSSTSTYHQRKSQKQKKKRIKQGHPDEEKYLCEYLRNVIPKDELLMSTKEVLEMLLYFNQEKLSIRLQNAMNSLLNQLKQSPQDIMLFSVSSNISPSLPPTWSISLIDHFASTSATLN</sequence>
<evidence type="ECO:0000313" key="6">
    <source>
        <dbReference type="EMBL" id="CAD8821039.1"/>
    </source>
</evidence>
<evidence type="ECO:0000259" key="4">
    <source>
        <dbReference type="Pfam" id="PF23925"/>
    </source>
</evidence>
<feature type="domain" description="ELP1 alpha-solenoid" evidence="4">
    <location>
        <begin position="104"/>
        <end position="301"/>
    </location>
</feature>
<evidence type="ECO:0000259" key="5">
    <source>
        <dbReference type="Pfam" id="PF23936"/>
    </source>
</evidence>
<feature type="region of interest" description="Disordered" evidence="2">
    <location>
        <begin position="547"/>
        <end position="576"/>
    </location>
</feature>
<organism evidence="6">
    <name type="scientific">Timspurckia oligopyrenoides</name>
    <dbReference type="NCBI Taxonomy" id="708627"/>
    <lineage>
        <taxon>Eukaryota</taxon>
        <taxon>Rhodophyta</taxon>
        <taxon>Bangiophyceae</taxon>
        <taxon>Porphyridiales</taxon>
        <taxon>Porphyridiaceae</taxon>
        <taxon>Timspurckia</taxon>
    </lineage>
</organism>
<feature type="domain" description="ELP1 three-helical bundle" evidence="5">
    <location>
        <begin position="595"/>
        <end position="689"/>
    </location>
</feature>
<reference evidence="6" key="1">
    <citation type="submission" date="2021-01" db="EMBL/GenBank/DDBJ databases">
        <authorList>
            <person name="Corre E."/>
            <person name="Pelletier E."/>
            <person name="Niang G."/>
            <person name="Scheremetjew M."/>
            <person name="Finn R."/>
            <person name="Kale V."/>
            <person name="Holt S."/>
            <person name="Cochrane G."/>
            <person name="Meng A."/>
            <person name="Brown T."/>
            <person name="Cohen L."/>
        </authorList>
    </citation>
    <scope>NUCLEOTIDE SEQUENCE</scope>
    <source>
        <strain evidence="6">CCMP3278</strain>
    </source>
</reference>
<gene>
    <name evidence="6" type="ORF">TOLI1172_LOCUS5434</name>
</gene>
<accession>A0A7S0ZGG8</accession>
<dbReference type="Pfam" id="PF23925">
    <property type="entry name" value="A-sol_ELP1"/>
    <property type="match status" value="1"/>
</dbReference>
<feature type="compositionally biased region" description="Low complexity" evidence="2">
    <location>
        <begin position="562"/>
        <end position="576"/>
    </location>
</feature>
<dbReference type="EMBL" id="HBFP01007567">
    <property type="protein sequence ID" value="CAD8821039.1"/>
    <property type="molecule type" value="Transcribed_RNA"/>
</dbReference>
<keyword evidence="1" id="KW-0175">Coiled coil</keyword>
<dbReference type="InterPro" id="IPR056166">
    <property type="entry name" value="TPR_ELP1"/>
</dbReference>
<dbReference type="GO" id="GO:0005829">
    <property type="term" value="C:cytosol"/>
    <property type="evidence" value="ECO:0007669"/>
    <property type="project" value="TreeGrafter"/>
</dbReference>
<evidence type="ECO:0000259" key="3">
    <source>
        <dbReference type="Pfam" id="PF23878"/>
    </source>
</evidence>
<dbReference type="InterPro" id="IPR056169">
    <property type="entry name" value="HB_ELP1"/>
</dbReference>
<dbReference type="GO" id="GO:0000049">
    <property type="term" value="F:tRNA binding"/>
    <property type="evidence" value="ECO:0007669"/>
    <property type="project" value="TreeGrafter"/>
</dbReference>
<dbReference type="PANTHER" id="PTHR12747:SF0">
    <property type="entry name" value="ELONGATOR COMPLEX PROTEIN 1"/>
    <property type="match status" value="1"/>
</dbReference>
<evidence type="ECO:0000256" key="1">
    <source>
        <dbReference type="SAM" id="Coils"/>
    </source>
</evidence>
<dbReference type="Pfam" id="PF23878">
    <property type="entry name" value="TPR_ELP1"/>
    <property type="match status" value="1"/>
</dbReference>
<feature type="coiled-coil region" evidence="1">
    <location>
        <begin position="199"/>
        <end position="226"/>
    </location>
</feature>
<dbReference type="InterPro" id="IPR006849">
    <property type="entry name" value="Elp1"/>
</dbReference>
<dbReference type="UniPathway" id="UPA00988"/>
<name>A0A7S0ZGG8_9RHOD</name>
<feature type="domain" description="ELP1 TPR" evidence="3">
    <location>
        <begin position="318"/>
        <end position="487"/>
    </location>
</feature>
<feature type="region of interest" description="Disordered" evidence="2">
    <location>
        <begin position="594"/>
        <end position="627"/>
    </location>
</feature>
<dbReference type="Pfam" id="PF23936">
    <property type="entry name" value="HB_ELP1"/>
    <property type="match status" value="1"/>
</dbReference>
<proteinExistence type="predicted"/>
<protein>
    <submittedName>
        <fullName evidence="6">Uncharacterized protein</fullName>
    </submittedName>
</protein>
<dbReference type="PANTHER" id="PTHR12747">
    <property type="entry name" value="ELONGATOR COMPLEX PROTEIN 1"/>
    <property type="match status" value="1"/>
</dbReference>
<dbReference type="AlphaFoldDB" id="A0A7S0ZGG8"/>
<dbReference type="GO" id="GO:0033588">
    <property type="term" value="C:elongator holoenzyme complex"/>
    <property type="evidence" value="ECO:0007669"/>
    <property type="project" value="InterPro"/>
</dbReference>
<dbReference type="GO" id="GO:0002926">
    <property type="term" value="P:tRNA wobble base 5-methoxycarbonylmethyl-2-thiouridinylation"/>
    <property type="evidence" value="ECO:0007669"/>
    <property type="project" value="TreeGrafter"/>
</dbReference>
<dbReference type="InterPro" id="IPR056167">
    <property type="entry name" value="A-sol_ELP1"/>
</dbReference>